<evidence type="ECO:0000259" key="4">
    <source>
        <dbReference type="PROSITE" id="PS50837"/>
    </source>
</evidence>
<dbReference type="InterPro" id="IPR054471">
    <property type="entry name" value="GPIID_WHD"/>
</dbReference>
<protein>
    <submittedName>
        <fullName evidence="5">Putative ankyrin repeat protein</fullName>
    </submittedName>
</protein>
<dbReference type="Gene3D" id="1.25.40.20">
    <property type="entry name" value="Ankyrin repeat-containing domain"/>
    <property type="match status" value="4"/>
</dbReference>
<dbReference type="Pfam" id="PF12796">
    <property type="entry name" value="Ank_2"/>
    <property type="match status" value="2"/>
</dbReference>
<keyword evidence="2 3" id="KW-0040">ANK repeat</keyword>
<dbReference type="InterPro" id="IPR002110">
    <property type="entry name" value="Ankyrin_rpt"/>
</dbReference>
<dbReference type="SUPFAM" id="SSF52540">
    <property type="entry name" value="P-loop containing nucleoside triphosphate hydrolases"/>
    <property type="match status" value="1"/>
</dbReference>
<gene>
    <name evidence="5" type="ORF">GQ26_0230800</name>
</gene>
<dbReference type="Pfam" id="PF24883">
    <property type="entry name" value="NPHP3_N"/>
    <property type="match status" value="1"/>
</dbReference>
<dbReference type="HOGENOM" id="CLU_000288_34_23_1"/>
<feature type="repeat" description="ANK" evidence="3">
    <location>
        <begin position="959"/>
        <end position="991"/>
    </location>
</feature>
<feature type="repeat" description="ANK" evidence="3">
    <location>
        <begin position="1022"/>
        <end position="1054"/>
    </location>
</feature>
<dbReference type="SMART" id="SM00248">
    <property type="entry name" value="ANK"/>
    <property type="match status" value="9"/>
</dbReference>
<dbReference type="SUPFAM" id="SSF48403">
    <property type="entry name" value="Ankyrin repeat"/>
    <property type="match status" value="1"/>
</dbReference>
<feature type="domain" description="NACHT" evidence="4">
    <location>
        <begin position="281"/>
        <end position="430"/>
    </location>
</feature>
<dbReference type="PANTHER" id="PTHR24198">
    <property type="entry name" value="ANKYRIN REPEAT AND PROTEIN KINASE DOMAIN-CONTAINING PROTEIN"/>
    <property type="match status" value="1"/>
</dbReference>
<feature type="repeat" description="ANK" evidence="3">
    <location>
        <begin position="924"/>
        <end position="958"/>
    </location>
</feature>
<organism evidence="5">
    <name type="scientific">Talaromyces marneffei PM1</name>
    <dbReference type="NCBI Taxonomy" id="1077442"/>
    <lineage>
        <taxon>Eukaryota</taxon>
        <taxon>Fungi</taxon>
        <taxon>Dikarya</taxon>
        <taxon>Ascomycota</taxon>
        <taxon>Pezizomycotina</taxon>
        <taxon>Eurotiomycetes</taxon>
        <taxon>Eurotiomycetidae</taxon>
        <taxon>Eurotiales</taxon>
        <taxon>Trichocomaceae</taxon>
        <taxon>Talaromyces</taxon>
        <taxon>Talaromyces sect. Talaromyces</taxon>
    </lineage>
</organism>
<dbReference type="EMBL" id="JPOX01000023">
    <property type="protein sequence ID" value="KFX45430.1"/>
    <property type="molecule type" value="Genomic_DNA"/>
</dbReference>
<feature type="repeat" description="ANK" evidence="3">
    <location>
        <begin position="754"/>
        <end position="786"/>
    </location>
</feature>
<name>A0A093UZT5_TALMA</name>
<evidence type="ECO:0000256" key="1">
    <source>
        <dbReference type="ARBA" id="ARBA00022737"/>
    </source>
</evidence>
<feature type="repeat" description="ANK" evidence="3">
    <location>
        <begin position="825"/>
        <end position="857"/>
    </location>
</feature>
<proteinExistence type="predicted"/>
<dbReference type="InterPro" id="IPR027417">
    <property type="entry name" value="P-loop_NTPase"/>
</dbReference>
<sequence length="1294" mass="145621">MAEAIGLLTGLIGGCDVILRASTAIVAYISDIKDAPKDIKNLRDEIENLEAIVSAVRGFFQSPKASRQEFVASSPITSIVQQCESFVTELKEKFEVDASKPKALWVLGSKERYRSALQDANRYTGIFQLGLSLSGWGLLSKSSEEAMDEMKGIRKDLQKVIRIIEPIDEMKADVKEWKDHVKLIEGAMEFCKRTTGDTDAVLTVEQVLMRKNEEYLAKIRTREKEGLLNFISEDNFLNKHLDVVKVRHKNTGLWILEKPSFRNWFQTPSDHKSLEGSRIHSTLWCHGAPGAGKTVIFSRMVDYMKQQQSSLDIVVTAVYLSHNNPSMHHVDRILPGLVRQISEALYDGHDNVKSWVRELMLLCKGPPERSLSPNDYIDLLQKLTTTGKTLIVCFDGLDELPENHRRQLLQNIVTMARLPRIKLLLMSRSNFDIGSLPCRELQISARDFDLREFLTFEFNEIHGLMVQNSPVEKANNLHRLVIDRIIATSKGMFLLASLQVRQLETATSIREIEDVLSELPEELEGQYQIYVARIKSGPRAKLAMNALRWVTFAYRPLTPDELVEALAVRYVDFDQDETGFTGIGTIIEACGGLIAFDRNTNDVRLVHETLREHLEKHQVELFKTTHLSILAIIATYLKFKPFGESCSPMTDKHWFELRHILKKYKLAEYCFRHWDYHVKQAGIPALPVALQISETISTSEILLQFVTLLRLLPSPAFEAGQFTPLHVAALWKIVALIPVIMRRSPSTLNKKSSYGFTPLHVASTTGDYCFVEECIKFGADIHAHDNQGRMPIHHAAAFGNSALLPLLLKANGVFSPISGETTKVYHMSPLHVAISNRHLEFAEGLLQHGADPNATIVSTGQTTLHYAYQFCPSAVIPLLDYGAALTASSINGRTCLHWACLAGSISPTMRQVLQDQSAESRDSENRTPLHILSSARQADIDTARWLVKLGSNISSKDKDGMTPLHVALRAQNFELADFLVTKGCEIDTASTDGDMPVLIAARDNHCPESLLMKIACTPSRPGRDTLLHLAVRRQNADEVSGLLKCKLDVNAQDRRGETPLLSAARLHRVKRYSTMGKSRSDIGSESSIIQNEKFGVTTEPPSSLDKGYRIPGGHQSLELEDEPTICQTLLSHCMPCEKFVSLCEKIYIVASAMPDDQRLEILIDTSLDEWYERITQAASQDAMPDMALTPCQRVARRAYEAMTQPSRGFSDSINIANNAENFTWEDGVSLLNDRKRSSRLDFKNRSRFSLRPVFGEESRIDGRRPTMHGIMFSGRQLKHIDRNRERTNMSLLRR</sequence>
<evidence type="ECO:0000256" key="3">
    <source>
        <dbReference type="PROSITE-ProRule" id="PRU00023"/>
    </source>
</evidence>
<reference evidence="5" key="2">
    <citation type="journal article" date="2014" name="PLoS Genet.">
        <title>Signature gene expression reveals novel clues to the molecular mechanisms of dimorphic transition in Penicillium marneffei.</title>
        <authorList>
            <person name="Yang E."/>
            <person name="Wang G."/>
            <person name="Cai J."/>
            <person name="Woo P.C."/>
            <person name="Lau S.K."/>
            <person name="Yuen K.-Y."/>
            <person name="Chow W.-N."/>
            <person name="Lin X."/>
        </authorList>
    </citation>
    <scope>NUCLEOTIDE SEQUENCE</scope>
    <source>
        <strain evidence="5">PM1</strain>
    </source>
</reference>
<accession>A0A093UZT5</accession>
<dbReference type="PROSITE" id="PS50837">
    <property type="entry name" value="NACHT"/>
    <property type="match status" value="1"/>
</dbReference>
<dbReference type="PANTHER" id="PTHR24198:SF165">
    <property type="entry name" value="ANKYRIN REPEAT-CONTAINING PROTEIN-RELATED"/>
    <property type="match status" value="1"/>
</dbReference>
<dbReference type="Pfam" id="PF22939">
    <property type="entry name" value="WHD_GPIID"/>
    <property type="match status" value="1"/>
</dbReference>
<keyword evidence="1" id="KW-0677">Repeat</keyword>
<evidence type="ECO:0000313" key="5">
    <source>
        <dbReference type="EMBL" id="KFX45430.1"/>
    </source>
</evidence>
<evidence type="ECO:0000256" key="2">
    <source>
        <dbReference type="ARBA" id="ARBA00023043"/>
    </source>
</evidence>
<dbReference type="PROSITE" id="PS50297">
    <property type="entry name" value="ANK_REP_REGION"/>
    <property type="match status" value="3"/>
</dbReference>
<comment type="caution">
    <text evidence="5">The sequence shown here is derived from an EMBL/GenBank/DDBJ whole genome shotgun (WGS) entry which is preliminary data.</text>
</comment>
<dbReference type="InterPro" id="IPR007111">
    <property type="entry name" value="NACHT_NTPase"/>
</dbReference>
<dbReference type="PROSITE" id="PS50088">
    <property type="entry name" value="ANK_REPEAT"/>
    <property type="match status" value="5"/>
</dbReference>
<dbReference type="InterPro" id="IPR056884">
    <property type="entry name" value="NPHP3-like_N"/>
</dbReference>
<dbReference type="Gene3D" id="3.40.50.300">
    <property type="entry name" value="P-loop containing nucleotide triphosphate hydrolases"/>
    <property type="match status" value="1"/>
</dbReference>
<dbReference type="InterPro" id="IPR036770">
    <property type="entry name" value="Ankyrin_rpt-contain_sf"/>
</dbReference>
<reference key="1">
    <citation type="journal article" date="2014" name="PLoS Genet.">
        <title>Signature Gene Expression Reveals Novel Clues to the Molecular Mechanisms of Dimorphic Transition in Penicillium marneffei.</title>
        <authorList>
            <person name="Yang E."/>
            <person name="Wang G."/>
            <person name="Cai J."/>
            <person name="Woo P.C."/>
            <person name="Lau S.K."/>
            <person name="Yuen K.-Y."/>
            <person name="Chow W.-N."/>
            <person name="Lin X."/>
        </authorList>
    </citation>
    <scope>NUCLEOTIDE SEQUENCE [LARGE SCALE GENOMIC DNA]</scope>
    <source>
        <strain>PM1</strain>
    </source>
</reference>